<dbReference type="InterPro" id="IPR040415">
    <property type="entry name" value="SETD9"/>
</dbReference>
<dbReference type="Proteomes" id="UP000324632">
    <property type="component" value="Chromosome 23"/>
</dbReference>
<dbReference type="PANTHER" id="PTHR33524">
    <property type="entry name" value="C5ORF35"/>
    <property type="match status" value="1"/>
</dbReference>
<feature type="domain" description="SET" evidence="1">
    <location>
        <begin position="109"/>
        <end position="282"/>
    </location>
</feature>
<dbReference type="PROSITE" id="PS50280">
    <property type="entry name" value="SET"/>
    <property type="match status" value="1"/>
</dbReference>
<dbReference type="InterPro" id="IPR001214">
    <property type="entry name" value="SET_dom"/>
</dbReference>
<sequence>MTDVIKTLFKAFEVRWKSYRHRFVPWIALNLQKNQRTLRRVKGRSQDKLIQDERVFASLVGFFTELLRNDLQNQRELLRLLPARARIYSSDEREECRDSRAVMMKTSGFSVERKSSSLQGAGTGVFVTGGHVRKGNIVAMYPGTIYQSDEPIFFQSIKNPFVFRCIDGILIDGNDKAISKAVYRSCSGRDRVGPFHLSDCSWLTSHPLNPLAVGQYVNNCSNEREANVCYQEFDVPNDFPLELRQYLPNNNYKSDTQRPLRTVVLVSLRDIIRGEELLSNYYTIVH</sequence>
<proteinExistence type="predicted"/>
<dbReference type="CDD" id="cd10537">
    <property type="entry name" value="SET_SETD9"/>
    <property type="match status" value="1"/>
</dbReference>
<dbReference type="Gene3D" id="2.170.270.10">
    <property type="entry name" value="SET domain"/>
    <property type="match status" value="1"/>
</dbReference>
<evidence type="ECO:0000313" key="3">
    <source>
        <dbReference type="Proteomes" id="UP000324632"/>
    </source>
</evidence>
<comment type="caution">
    <text evidence="2">The sequence shown here is derived from an EMBL/GenBank/DDBJ whole genome shotgun (WGS) entry which is preliminary data.</text>
</comment>
<keyword evidence="3" id="KW-1185">Reference proteome</keyword>
<evidence type="ECO:0000259" key="1">
    <source>
        <dbReference type="PROSITE" id="PS50280"/>
    </source>
</evidence>
<dbReference type="EMBL" id="SOYY01000023">
    <property type="protein sequence ID" value="KAA0704293.1"/>
    <property type="molecule type" value="Genomic_DNA"/>
</dbReference>
<organism evidence="2 3">
    <name type="scientific">Triplophysa tibetana</name>
    <dbReference type="NCBI Taxonomy" id="1572043"/>
    <lineage>
        <taxon>Eukaryota</taxon>
        <taxon>Metazoa</taxon>
        <taxon>Chordata</taxon>
        <taxon>Craniata</taxon>
        <taxon>Vertebrata</taxon>
        <taxon>Euteleostomi</taxon>
        <taxon>Actinopterygii</taxon>
        <taxon>Neopterygii</taxon>
        <taxon>Teleostei</taxon>
        <taxon>Ostariophysi</taxon>
        <taxon>Cypriniformes</taxon>
        <taxon>Nemacheilidae</taxon>
        <taxon>Triplophysa</taxon>
    </lineage>
</organism>
<accession>A0A5A9N4P0</accession>
<dbReference type="OrthoDB" id="442460at2759"/>
<gene>
    <name evidence="2" type="ORF">E1301_Tti000065</name>
</gene>
<dbReference type="AlphaFoldDB" id="A0A5A9N4P0"/>
<evidence type="ECO:0000313" key="2">
    <source>
        <dbReference type="EMBL" id="KAA0704293.1"/>
    </source>
</evidence>
<reference evidence="2 3" key="1">
    <citation type="journal article" date="2019" name="Mol. Ecol. Resour.">
        <title>Chromosome-level genome assembly of Triplophysa tibetana, a fish adapted to the harsh high-altitude environment of the Tibetan Plateau.</title>
        <authorList>
            <person name="Yang X."/>
            <person name="Liu H."/>
            <person name="Ma Z."/>
            <person name="Zou Y."/>
            <person name="Zou M."/>
            <person name="Mao Y."/>
            <person name="Li X."/>
            <person name="Wang H."/>
            <person name="Chen T."/>
            <person name="Wang W."/>
            <person name="Yang R."/>
        </authorList>
    </citation>
    <scope>NUCLEOTIDE SEQUENCE [LARGE SCALE GENOMIC DNA]</scope>
    <source>
        <strain evidence="2">TTIB1903HZAU</strain>
        <tissue evidence="2">Muscle</tissue>
    </source>
</reference>
<protein>
    <submittedName>
        <fullName evidence="2">SET domain-containing protein 9</fullName>
    </submittedName>
</protein>
<name>A0A5A9N4P0_9TELE</name>
<dbReference type="PANTHER" id="PTHR33524:SF2">
    <property type="entry name" value="SET DOMAIN-CONTAINING PROTEIN 9"/>
    <property type="match status" value="1"/>
</dbReference>
<dbReference type="SUPFAM" id="SSF82199">
    <property type="entry name" value="SET domain"/>
    <property type="match status" value="1"/>
</dbReference>
<dbReference type="InterPro" id="IPR046341">
    <property type="entry name" value="SET_dom_sf"/>
</dbReference>